<comment type="caution">
    <text evidence="2">The sequence shown here is derived from an EMBL/GenBank/DDBJ whole genome shotgun (WGS) entry which is preliminary data.</text>
</comment>
<reference evidence="2" key="1">
    <citation type="submission" date="2022-05" db="EMBL/GenBank/DDBJ databases">
        <authorList>
            <person name="Park J.-S."/>
        </authorList>
    </citation>
    <scope>NUCLEOTIDE SEQUENCE</scope>
    <source>
        <strain evidence="2">2012CJ34-3</strain>
    </source>
</reference>
<proteinExistence type="predicted"/>
<name>A0ABT0QAE4_9FLAO</name>
<dbReference type="RefSeq" id="WP_249971971.1">
    <property type="nucleotide sequence ID" value="NZ_JAMFLZ010000001.1"/>
</dbReference>
<feature type="transmembrane region" description="Helical" evidence="1">
    <location>
        <begin position="63"/>
        <end position="81"/>
    </location>
</feature>
<organism evidence="2 3">
    <name type="scientific">Jejuia spongiicola</name>
    <dbReference type="NCBI Taxonomy" id="2942207"/>
    <lineage>
        <taxon>Bacteria</taxon>
        <taxon>Pseudomonadati</taxon>
        <taxon>Bacteroidota</taxon>
        <taxon>Flavobacteriia</taxon>
        <taxon>Flavobacteriales</taxon>
        <taxon>Flavobacteriaceae</taxon>
        <taxon>Jejuia</taxon>
    </lineage>
</organism>
<gene>
    <name evidence="2" type="ORF">M3P09_03060</name>
</gene>
<keyword evidence="3" id="KW-1185">Reference proteome</keyword>
<protein>
    <recommendedName>
        <fullName evidence="4">DUF1707 domain-containing protein</fullName>
    </recommendedName>
</protein>
<keyword evidence="1" id="KW-1133">Transmembrane helix</keyword>
<evidence type="ECO:0000313" key="2">
    <source>
        <dbReference type="EMBL" id="MCL6293957.1"/>
    </source>
</evidence>
<keyword evidence="1" id="KW-0472">Membrane</keyword>
<dbReference type="EMBL" id="JAMFLZ010000001">
    <property type="protein sequence ID" value="MCL6293957.1"/>
    <property type="molecule type" value="Genomic_DNA"/>
</dbReference>
<accession>A0ABT0QAE4</accession>
<evidence type="ECO:0000313" key="3">
    <source>
        <dbReference type="Proteomes" id="UP001165381"/>
    </source>
</evidence>
<evidence type="ECO:0000256" key="1">
    <source>
        <dbReference type="SAM" id="Phobius"/>
    </source>
</evidence>
<dbReference type="Proteomes" id="UP001165381">
    <property type="component" value="Unassembled WGS sequence"/>
</dbReference>
<sequence>MNKLDYSISLREKGFASIDIKKKMKEKGFEESEIQYYLKKSDEIFLNQLTQNKRSKPKRKLNNGIKMIALSLSLMLLISAFFGYVRIGLLGLFFIWSIVGYSSYRK</sequence>
<feature type="transmembrane region" description="Helical" evidence="1">
    <location>
        <begin position="87"/>
        <end position="104"/>
    </location>
</feature>
<evidence type="ECO:0008006" key="4">
    <source>
        <dbReference type="Google" id="ProtNLM"/>
    </source>
</evidence>
<keyword evidence="1" id="KW-0812">Transmembrane</keyword>